<sequence length="78" mass="8883">MDNLKTLLRRFNEFAKITEGKIQIFTLSDPESSEVMDKFRIELPESIISEGILIKGEVNGSRGYGSFDYAILHDTFLP</sequence>
<protein>
    <submittedName>
        <fullName evidence="1">8133_t:CDS:1</fullName>
    </submittedName>
</protein>
<dbReference type="Proteomes" id="UP000789920">
    <property type="component" value="Unassembled WGS sequence"/>
</dbReference>
<reference evidence="1" key="1">
    <citation type="submission" date="2021-06" db="EMBL/GenBank/DDBJ databases">
        <authorList>
            <person name="Kallberg Y."/>
            <person name="Tangrot J."/>
            <person name="Rosling A."/>
        </authorList>
    </citation>
    <scope>NUCLEOTIDE SEQUENCE</scope>
    <source>
        <strain evidence="1">MA461A</strain>
    </source>
</reference>
<evidence type="ECO:0000313" key="2">
    <source>
        <dbReference type="Proteomes" id="UP000789920"/>
    </source>
</evidence>
<proteinExistence type="predicted"/>
<dbReference type="EMBL" id="CAJVQC010033402">
    <property type="protein sequence ID" value="CAG8753835.1"/>
    <property type="molecule type" value="Genomic_DNA"/>
</dbReference>
<accession>A0ACA9QLJ8</accession>
<comment type="caution">
    <text evidence="1">The sequence shown here is derived from an EMBL/GenBank/DDBJ whole genome shotgun (WGS) entry which is preliminary data.</text>
</comment>
<keyword evidence="2" id="KW-1185">Reference proteome</keyword>
<name>A0ACA9QLJ8_9GLOM</name>
<organism evidence="1 2">
    <name type="scientific">Racocetra persica</name>
    <dbReference type="NCBI Taxonomy" id="160502"/>
    <lineage>
        <taxon>Eukaryota</taxon>
        <taxon>Fungi</taxon>
        <taxon>Fungi incertae sedis</taxon>
        <taxon>Mucoromycota</taxon>
        <taxon>Glomeromycotina</taxon>
        <taxon>Glomeromycetes</taxon>
        <taxon>Diversisporales</taxon>
        <taxon>Gigasporaceae</taxon>
        <taxon>Racocetra</taxon>
    </lineage>
</organism>
<gene>
    <name evidence="1" type="ORF">RPERSI_LOCUS14469</name>
</gene>
<evidence type="ECO:0000313" key="1">
    <source>
        <dbReference type="EMBL" id="CAG8753835.1"/>
    </source>
</evidence>